<dbReference type="Pfam" id="PF02518">
    <property type="entry name" value="HATPase_c"/>
    <property type="match status" value="1"/>
</dbReference>
<evidence type="ECO:0000313" key="8">
    <source>
        <dbReference type="EMBL" id="SDK88839.1"/>
    </source>
</evidence>
<dbReference type="InterPro" id="IPR005467">
    <property type="entry name" value="His_kinase_dom"/>
</dbReference>
<dbReference type="InterPro" id="IPR003594">
    <property type="entry name" value="HATPase_dom"/>
</dbReference>
<dbReference type="Proteomes" id="UP000199053">
    <property type="component" value="Unassembled WGS sequence"/>
</dbReference>
<evidence type="ECO:0000256" key="3">
    <source>
        <dbReference type="ARBA" id="ARBA00022553"/>
    </source>
</evidence>
<dbReference type="PROSITE" id="PS50109">
    <property type="entry name" value="HIS_KIN"/>
    <property type="match status" value="1"/>
</dbReference>
<organism evidence="8 9">
    <name type="scientific">Maridesulfovibrio ferrireducens</name>
    <dbReference type="NCBI Taxonomy" id="246191"/>
    <lineage>
        <taxon>Bacteria</taxon>
        <taxon>Pseudomonadati</taxon>
        <taxon>Thermodesulfobacteriota</taxon>
        <taxon>Desulfovibrionia</taxon>
        <taxon>Desulfovibrionales</taxon>
        <taxon>Desulfovibrionaceae</taxon>
        <taxon>Maridesulfovibrio</taxon>
    </lineage>
</organism>
<dbReference type="STRING" id="246191.SAMN05660337_1585"/>
<evidence type="ECO:0000256" key="4">
    <source>
        <dbReference type="ARBA" id="ARBA00022679"/>
    </source>
</evidence>
<evidence type="ECO:0000313" key="9">
    <source>
        <dbReference type="Proteomes" id="UP000199053"/>
    </source>
</evidence>
<dbReference type="GO" id="GO:0004721">
    <property type="term" value="F:phosphoprotein phosphatase activity"/>
    <property type="evidence" value="ECO:0007669"/>
    <property type="project" value="TreeGrafter"/>
</dbReference>
<dbReference type="InterPro" id="IPR050351">
    <property type="entry name" value="BphY/WalK/GraS-like"/>
</dbReference>
<reference evidence="9" key="1">
    <citation type="submission" date="2016-10" db="EMBL/GenBank/DDBJ databases">
        <authorList>
            <person name="Varghese N."/>
            <person name="Submissions S."/>
        </authorList>
    </citation>
    <scope>NUCLEOTIDE SEQUENCE [LARGE SCALE GENOMIC DNA]</scope>
    <source>
        <strain evidence="9">DSM 16995</strain>
    </source>
</reference>
<protein>
    <recommendedName>
        <fullName evidence="2">histidine kinase</fullName>
        <ecNumber evidence="2">2.7.13.3</ecNumber>
    </recommendedName>
</protein>
<dbReference type="SUPFAM" id="SSF55874">
    <property type="entry name" value="ATPase domain of HSP90 chaperone/DNA topoisomerase II/histidine kinase"/>
    <property type="match status" value="1"/>
</dbReference>
<dbReference type="GO" id="GO:0000155">
    <property type="term" value="F:phosphorelay sensor kinase activity"/>
    <property type="evidence" value="ECO:0007669"/>
    <property type="project" value="TreeGrafter"/>
</dbReference>
<dbReference type="SMART" id="SM00387">
    <property type="entry name" value="HATPase_c"/>
    <property type="match status" value="1"/>
</dbReference>
<dbReference type="EC" id="2.7.13.3" evidence="2"/>
<dbReference type="GO" id="GO:0005886">
    <property type="term" value="C:plasma membrane"/>
    <property type="evidence" value="ECO:0007669"/>
    <property type="project" value="TreeGrafter"/>
</dbReference>
<dbReference type="InterPro" id="IPR036890">
    <property type="entry name" value="HATPase_C_sf"/>
</dbReference>
<dbReference type="EMBL" id="FNGA01000002">
    <property type="protein sequence ID" value="SDK88839.1"/>
    <property type="molecule type" value="Genomic_DNA"/>
</dbReference>
<sequence>MFLDNDTIHIDESSEGIWSLVDVLLEEVNDEFNLSASILMKCQTAHSCSLLSCSNIDKSPLEGGEKQLVFRLIDECAKYYKGPHVHKISDDLLKKIAPLIKRRNAVNQILFIPFELSSEFFIAIAFQRNASLKELPQSLAPRFSEIILLSKKVSDMDDLINRLHTLENYVKEVGHDFASSVQSTLPKLNNVIKGLYEGPMAIDKIKEAKNEIWAAYRHASNLGLVVDPNYSITNGNHFNFIDVVDNVLNQYQSEIDERHIKVTVECSLPSLNVWGDDEAIASAVSHYLINAIKYSFGSSTIYIYINDVRSEVEFKIRNKGMKLNRDEYPNLWKCGFRGRNAYERHVNGCGIGLYTIKKIIEGHGGNVCCRNIHEDQVEFSFQIPKDKIFMKKLL</sequence>
<keyword evidence="6" id="KW-0902">Two-component regulatory system</keyword>
<feature type="domain" description="Histidine kinase" evidence="7">
    <location>
        <begin position="176"/>
        <end position="387"/>
    </location>
</feature>
<dbReference type="AlphaFoldDB" id="A0A1G9FKD8"/>
<keyword evidence="9" id="KW-1185">Reference proteome</keyword>
<keyword evidence="3" id="KW-0597">Phosphoprotein</keyword>
<accession>A0A1G9FKD8</accession>
<evidence type="ECO:0000256" key="2">
    <source>
        <dbReference type="ARBA" id="ARBA00012438"/>
    </source>
</evidence>
<evidence type="ECO:0000259" key="7">
    <source>
        <dbReference type="PROSITE" id="PS50109"/>
    </source>
</evidence>
<gene>
    <name evidence="8" type="ORF">SAMN05660337_1585</name>
</gene>
<dbReference type="PANTHER" id="PTHR45453">
    <property type="entry name" value="PHOSPHATE REGULON SENSOR PROTEIN PHOR"/>
    <property type="match status" value="1"/>
</dbReference>
<dbReference type="GO" id="GO:0016036">
    <property type="term" value="P:cellular response to phosphate starvation"/>
    <property type="evidence" value="ECO:0007669"/>
    <property type="project" value="TreeGrafter"/>
</dbReference>
<proteinExistence type="predicted"/>
<comment type="catalytic activity">
    <reaction evidence="1">
        <text>ATP + protein L-histidine = ADP + protein N-phospho-L-histidine.</text>
        <dbReference type="EC" id="2.7.13.3"/>
    </reaction>
</comment>
<evidence type="ECO:0000256" key="6">
    <source>
        <dbReference type="ARBA" id="ARBA00023012"/>
    </source>
</evidence>
<dbReference type="PANTHER" id="PTHR45453:SF1">
    <property type="entry name" value="PHOSPHATE REGULON SENSOR PROTEIN PHOR"/>
    <property type="match status" value="1"/>
</dbReference>
<evidence type="ECO:0000256" key="5">
    <source>
        <dbReference type="ARBA" id="ARBA00022777"/>
    </source>
</evidence>
<keyword evidence="4" id="KW-0808">Transferase</keyword>
<name>A0A1G9FKD8_9BACT</name>
<dbReference type="Gene3D" id="3.30.565.10">
    <property type="entry name" value="Histidine kinase-like ATPase, C-terminal domain"/>
    <property type="match status" value="1"/>
</dbReference>
<keyword evidence="5 8" id="KW-0418">Kinase</keyword>
<evidence type="ECO:0000256" key="1">
    <source>
        <dbReference type="ARBA" id="ARBA00000085"/>
    </source>
</evidence>